<evidence type="ECO:0000256" key="1">
    <source>
        <dbReference type="SAM" id="MobiDB-lite"/>
    </source>
</evidence>
<dbReference type="PANTHER" id="PTHR34835">
    <property type="entry name" value="OS07G0283600 PROTEIN-RELATED"/>
    <property type="match status" value="1"/>
</dbReference>
<evidence type="ECO:0000313" key="2">
    <source>
        <dbReference type="EMBL" id="CAA0830922.1"/>
    </source>
</evidence>
<evidence type="ECO:0008006" key="4">
    <source>
        <dbReference type="Google" id="ProtNLM"/>
    </source>
</evidence>
<dbReference type="OrthoDB" id="2011581at2759"/>
<keyword evidence="3" id="KW-1185">Reference proteome</keyword>
<dbReference type="EMBL" id="CACSLK010027831">
    <property type="protein sequence ID" value="CAA0830922.1"/>
    <property type="molecule type" value="Genomic_DNA"/>
</dbReference>
<dbReference type="PANTHER" id="PTHR34835:SF90">
    <property type="entry name" value="AMINOTRANSFERASE-LIKE PLANT MOBILE DOMAIN-CONTAINING PROTEIN"/>
    <property type="match status" value="1"/>
</dbReference>
<accession>A0A9N7NKS0</accession>
<organism evidence="2 3">
    <name type="scientific">Striga hermonthica</name>
    <name type="common">Purple witchweed</name>
    <name type="synonym">Buchnera hermonthica</name>
    <dbReference type="NCBI Taxonomy" id="68872"/>
    <lineage>
        <taxon>Eukaryota</taxon>
        <taxon>Viridiplantae</taxon>
        <taxon>Streptophyta</taxon>
        <taxon>Embryophyta</taxon>
        <taxon>Tracheophyta</taxon>
        <taxon>Spermatophyta</taxon>
        <taxon>Magnoliopsida</taxon>
        <taxon>eudicotyledons</taxon>
        <taxon>Gunneridae</taxon>
        <taxon>Pentapetalae</taxon>
        <taxon>asterids</taxon>
        <taxon>lamiids</taxon>
        <taxon>Lamiales</taxon>
        <taxon>Orobanchaceae</taxon>
        <taxon>Buchnereae</taxon>
        <taxon>Striga</taxon>
    </lineage>
</organism>
<name>A0A9N7NKS0_STRHE</name>
<dbReference type="Proteomes" id="UP001153555">
    <property type="component" value="Unassembled WGS sequence"/>
</dbReference>
<evidence type="ECO:0000313" key="3">
    <source>
        <dbReference type="Proteomes" id="UP001153555"/>
    </source>
</evidence>
<comment type="caution">
    <text evidence="2">The sequence shown here is derived from an EMBL/GenBank/DDBJ whole genome shotgun (WGS) entry which is preliminary data.</text>
</comment>
<proteinExistence type="predicted"/>
<gene>
    <name evidence="2" type="ORF">SHERM_26305</name>
</gene>
<dbReference type="AlphaFoldDB" id="A0A9N7NKS0"/>
<reference evidence="2" key="1">
    <citation type="submission" date="2019-12" db="EMBL/GenBank/DDBJ databases">
        <authorList>
            <person name="Scholes J."/>
        </authorList>
    </citation>
    <scope>NUCLEOTIDE SEQUENCE</scope>
</reference>
<feature type="compositionally biased region" description="Basic and acidic residues" evidence="1">
    <location>
        <begin position="1"/>
        <end position="37"/>
    </location>
</feature>
<feature type="region of interest" description="Disordered" evidence="1">
    <location>
        <begin position="1"/>
        <end position="46"/>
    </location>
</feature>
<protein>
    <recommendedName>
        <fullName evidence="4">Aminotransferase-like plant mobile domain-containing protein</fullName>
    </recommendedName>
</protein>
<sequence length="428" mass="48713">MNHNNKQDGSKRPLNELERVGDHSKPKRSKCEARKPSQTDSDDLVDDMSRRCLAEITKNQNVKGKNKTPDIDIIVEHDVDEADDIDVENNDDDVLPRVTTRSSAAMFVKAISNLSDVKKNVVRDMGFGCLLELSITTTSSKMGFWLVENFNHMDRKLQLYDEEKVHVKEDDVYAVFGLPRGEVEIKNKQKRVTSNLLDEWIALFSVRKPSNITASKVLDKMNECVDGGDWFRRHFIVLMVTCLFESCLNGMANFRLVHMLDDLSVVSKMNWCAYMIRCLVDMKRTWDSIGTQKKYVGPLLFLTLFYVDKVVLSVRSVPRTFPVFKSWSIEALRARERDEISSGAFSRGFVDVDFCMIVDNRRLDKVGPKHDGDVASVTEDRDLQAYVQEFASKTRLLATTGIQILQLVEKAPQVLLGDGNFAKMHDAA</sequence>